<comment type="similarity">
    <text evidence="1">Belongs to the glycosyltransferase 90 family.</text>
</comment>
<keyword evidence="2" id="KW-0808">Transferase</keyword>
<feature type="domain" description="Glycosyl transferase CAP10" evidence="4">
    <location>
        <begin position="169"/>
        <end position="412"/>
    </location>
</feature>
<dbReference type="SMART" id="SM00672">
    <property type="entry name" value="CAP10"/>
    <property type="match status" value="1"/>
</dbReference>
<comment type="caution">
    <text evidence="5">The sequence shown here is derived from an EMBL/GenBank/DDBJ whole genome shotgun (WGS) entry which is preliminary data.</text>
</comment>
<keyword evidence="3" id="KW-0812">Transmembrane</keyword>
<dbReference type="GO" id="GO:0016740">
    <property type="term" value="F:transferase activity"/>
    <property type="evidence" value="ECO:0007669"/>
    <property type="project" value="UniProtKB-KW"/>
</dbReference>
<feature type="transmembrane region" description="Helical" evidence="3">
    <location>
        <begin position="12"/>
        <end position="33"/>
    </location>
</feature>
<dbReference type="InterPro" id="IPR006598">
    <property type="entry name" value="CAP10"/>
</dbReference>
<evidence type="ECO:0000256" key="3">
    <source>
        <dbReference type="SAM" id="Phobius"/>
    </source>
</evidence>
<evidence type="ECO:0000256" key="2">
    <source>
        <dbReference type="ARBA" id="ARBA00022679"/>
    </source>
</evidence>
<dbReference type="InterPro" id="IPR051091">
    <property type="entry name" value="O-Glucosyltr/Glycosyltrsf_90"/>
</dbReference>
<name>S8C881_9LAMI</name>
<proteinExistence type="inferred from homology"/>
<keyword evidence="3" id="KW-1133">Transmembrane helix</keyword>
<gene>
    <name evidence="5" type="ORF">M569_11725</name>
</gene>
<evidence type="ECO:0000256" key="1">
    <source>
        <dbReference type="ARBA" id="ARBA00010118"/>
    </source>
</evidence>
<dbReference type="Proteomes" id="UP000015453">
    <property type="component" value="Unassembled WGS sequence"/>
</dbReference>
<dbReference type="PANTHER" id="PTHR12203:SF35">
    <property type="entry name" value="PROTEIN O-GLUCOSYLTRANSFERASE 1"/>
    <property type="match status" value="1"/>
</dbReference>
<dbReference type="AlphaFoldDB" id="S8C881"/>
<protein>
    <recommendedName>
        <fullName evidence="4">Glycosyl transferase CAP10 domain-containing protein</fullName>
    </recommendedName>
</protein>
<evidence type="ECO:0000259" key="4">
    <source>
        <dbReference type="SMART" id="SM00672"/>
    </source>
</evidence>
<evidence type="ECO:0000313" key="6">
    <source>
        <dbReference type="Proteomes" id="UP000015453"/>
    </source>
</evidence>
<feature type="non-terminal residue" evidence="5">
    <location>
        <position position="455"/>
    </location>
</feature>
<organism evidence="5 6">
    <name type="scientific">Genlisea aurea</name>
    <dbReference type="NCBI Taxonomy" id="192259"/>
    <lineage>
        <taxon>Eukaryota</taxon>
        <taxon>Viridiplantae</taxon>
        <taxon>Streptophyta</taxon>
        <taxon>Embryophyta</taxon>
        <taxon>Tracheophyta</taxon>
        <taxon>Spermatophyta</taxon>
        <taxon>Magnoliopsida</taxon>
        <taxon>eudicotyledons</taxon>
        <taxon>Gunneridae</taxon>
        <taxon>Pentapetalae</taxon>
        <taxon>asterids</taxon>
        <taxon>lamiids</taxon>
        <taxon>Lamiales</taxon>
        <taxon>Lentibulariaceae</taxon>
        <taxon>Genlisea</taxon>
    </lineage>
</organism>
<dbReference type="Pfam" id="PF05686">
    <property type="entry name" value="Glyco_transf_90"/>
    <property type="match status" value="1"/>
</dbReference>
<accession>S8C881</accession>
<evidence type="ECO:0000313" key="5">
    <source>
        <dbReference type="EMBL" id="EPS63064.1"/>
    </source>
</evidence>
<keyword evidence="6" id="KW-1185">Reference proteome</keyword>
<feature type="non-terminal residue" evidence="5">
    <location>
        <position position="1"/>
    </location>
</feature>
<sequence>RHSRFGGSVPGPVTLIALCGLPLLLIFEVYSFVTQTKTIAGHNLDPTPWHVFPAQIMEPVSKYSTASTMFRCIYLTCGAAVPAAVDSRQNRTPPVSCPRFFGNIHRDLEPWAVSKISRDHVTAAKEWAAFRVVVVAGKLYVEFYYACVQSRAMFTVWGFLQLLRRFPGMIPDVDLMFDCMDKPTINRTEHDSMPLPIFRYCTSADHLDIPFPDWSFWGWPEINIEPWDVEFQSIKQGSRRRSWARKWPLAYWKGNPGVVSPIRLELLQCNHSRTWRAQIMIQDWEAAVREGFKDSKLSAQCDYRYKIYAEGYAWSVSLKYILACGSCPLIISPRYHDFFSRGLVPEKNYLPIPSFDICREIKSTVDWGNAHSYQAEAIGRGAQDFMADLNMDRVYDYMYHVVREYSKLQTFKPVRPSSSFQVCEESVFCFSDERQKEWLRKAAAEPAEAPPCTLP</sequence>
<keyword evidence="3" id="KW-0472">Membrane</keyword>
<dbReference type="EMBL" id="AUSU01005720">
    <property type="protein sequence ID" value="EPS63064.1"/>
    <property type="molecule type" value="Genomic_DNA"/>
</dbReference>
<dbReference type="OrthoDB" id="202415at2759"/>
<reference evidence="5 6" key="1">
    <citation type="journal article" date="2013" name="BMC Genomics">
        <title>The miniature genome of a carnivorous plant Genlisea aurea contains a low number of genes and short non-coding sequences.</title>
        <authorList>
            <person name="Leushkin E.V."/>
            <person name="Sutormin R.A."/>
            <person name="Nabieva E.R."/>
            <person name="Penin A.A."/>
            <person name="Kondrashov A.S."/>
            <person name="Logacheva M.D."/>
        </authorList>
    </citation>
    <scope>NUCLEOTIDE SEQUENCE [LARGE SCALE GENOMIC DNA]</scope>
</reference>
<dbReference type="PANTHER" id="PTHR12203">
    <property type="entry name" value="KDEL LYS-ASP-GLU-LEU CONTAINING - RELATED"/>
    <property type="match status" value="1"/>
</dbReference>